<feature type="compositionally biased region" description="Basic and acidic residues" evidence="1">
    <location>
        <begin position="9"/>
        <end position="20"/>
    </location>
</feature>
<keyword evidence="3" id="KW-1185">Reference proteome</keyword>
<evidence type="ECO:0000313" key="2">
    <source>
        <dbReference type="EMBL" id="TDG40293.1"/>
    </source>
</evidence>
<organism evidence="2 3">
    <name type="scientific">Drosophila navojoa</name>
    <name type="common">Fruit fly</name>
    <dbReference type="NCBI Taxonomy" id="7232"/>
    <lineage>
        <taxon>Eukaryota</taxon>
        <taxon>Metazoa</taxon>
        <taxon>Ecdysozoa</taxon>
        <taxon>Arthropoda</taxon>
        <taxon>Hexapoda</taxon>
        <taxon>Insecta</taxon>
        <taxon>Pterygota</taxon>
        <taxon>Neoptera</taxon>
        <taxon>Endopterygota</taxon>
        <taxon>Diptera</taxon>
        <taxon>Brachycera</taxon>
        <taxon>Muscomorpha</taxon>
        <taxon>Ephydroidea</taxon>
        <taxon>Drosophilidae</taxon>
        <taxon>Drosophila</taxon>
    </lineage>
</organism>
<proteinExistence type="predicted"/>
<accession>A0A484AV89</accession>
<evidence type="ECO:0000313" key="3">
    <source>
        <dbReference type="Proteomes" id="UP000295192"/>
    </source>
</evidence>
<comment type="caution">
    <text evidence="2">The sequence shown here is derived from an EMBL/GenBank/DDBJ whole genome shotgun (WGS) entry which is preliminary data.</text>
</comment>
<dbReference type="EMBL" id="LSRL02000614">
    <property type="protein sequence ID" value="TDG40293.1"/>
    <property type="molecule type" value="Genomic_DNA"/>
</dbReference>
<evidence type="ECO:0000256" key="1">
    <source>
        <dbReference type="SAM" id="MobiDB-lite"/>
    </source>
</evidence>
<protein>
    <submittedName>
        <fullName evidence="2">Uncharacterized protein</fullName>
    </submittedName>
</protein>
<reference evidence="2 3" key="1">
    <citation type="journal article" date="2019" name="J. Hered.">
        <title>An Improved Genome Assembly for Drosophila navojoa, the Basal Species in the mojavensis Cluster.</title>
        <authorList>
            <person name="Vanderlinde T."/>
            <person name="Dupim E.G."/>
            <person name="Nazario-Yepiz N.O."/>
            <person name="Carvalho A.B."/>
        </authorList>
    </citation>
    <scope>NUCLEOTIDE SEQUENCE [LARGE SCALE GENOMIC DNA]</scope>
    <source>
        <strain evidence="2">Navoj_Jal97</strain>
        <tissue evidence="2">Whole organism</tissue>
    </source>
</reference>
<sequence length="107" mass="11462">MSDTTQPVDPERGMKVERHTATTTATATATATWLQGSRALCCAKHGHEQGVAQFACHETLPAPPTTTTSTTRAAKNSEPAACRARAWHELAPLVGHDKGNAQICQRR</sequence>
<dbReference type="AlphaFoldDB" id="A0A484AV89"/>
<gene>
    <name evidence="2" type="ORF">AWZ03_013285</name>
</gene>
<feature type="region of interest" description="Disordered" evidence="1">
    <location>
        <begin position="1"/>
        <end position="26"/>
    </location>
</feature>
<name>A0A484AV89_DRONA</name>
<dbReference type="Proteomes" id="UP000295192">
    <property type="component" value="Unassembled WGS sequence"/>
</dbReference>